<organism evidence="2 3">
    <name type="scientific">Bifidobacterium cuniculi</name>
    <dbReference type="NCBI Taxonomy" id="1688"/>
    <lineage>
        <taxon>Bacteria</taxon>
        <taxon>Bacillati</taxon>
        <taxon>Actinomycetota</taxon>
        <taxon>Actinomycetes</taxon>
        <taxon>Bifidobacteriales</taxon>
        <taxon>Bifidobacteriaceae</taxon>
        <taxon>Bifidobacterium</taxon>
    </lineage>
</organism>
<dbReference type="eggNOG" id="ENOG5032MJJ">
    <property type="taxonomic scope" value="Bacteria"/>
</dbReference>
<evidence type="ECO:0008006" key="4">
    <source>
        <dbReference type="Google" id="ProtNLM"/>
    </source>
</evidence>
<dbReference type="RefSeq" id="WP_033515208.1">
    <property type="nucleotide sequence ID" value="NZ_JGYV01000001.1"/>
</dbReference>
<comment type="caution">
    <text evidence="2">The sequence shown here is derived from an EMBL/GenBank/DDBJ whole genome shotgun (WGS) entry which is preliminary data.</text>
</comment>
<reference evidence="2 3" key="1">
    <citation type="submission" date="2014-03" db="EMBL/GenBank/DDBJ databases">
        <title>Genomics of Bifidobacteria.</title>
        <authorList>
            <person name="Ventura M."/>
            <person name="Milani C."/>
            <person name="Lugli G.A."/>
        </authorList>
    </citation>
    <scope>NUCLEOTIDE SEQUENCE [LARGE SCALE GENOMIC DNA]</scope>
    <source>
        <strain evidence="2 3">LMG 10738</strain>
    </source>
</reference>
<evidence type="ECO:0000313" key="2">
    <source>
        <dbReference type="EMBL" id="KFI65518.1"/>
    </source>
</evidence>
<dbReference type="Proteomes" id="UP000029067">
    <property type="component" value="Unassembled WGS sequence"/>
</dbReference>
<dbReference type="STRING" id="1688.BCUN_0010"/>
<keyword evidence="1" id="KW-0732">Signal</keyword>
<feature type="chain" id="PRO_5001818664" description="Lipoprotein" evidence="1">
    <location>
        <begin position="28"/>
        <end position="107"/>
    </location>
</feature>
<feature type="signal peptide" evidence="1">
    <location>
        <begin position="1"/>
        <end position="27"/>
    </location>
</feature>
<keyword evidence="3" id="KW-1185">Reference proteome</keyword>
<gene>
    <name evidence="2" type="ORF">BCUN_0010</name>
</gene>
<dbReference type="OrthoDB" id="3241572at2"/>
<name>A0A087B3B8_9BIFI</name>
<dbReference type="EMBL" id="JGYV01000001">
    <property type="protein sequence ID" value="KFI65518.1"/>
    <property type="molecule type" value="Genomic_DNA"/>
</dbReference>
<dbReference type="AlphaFoldDB" id="A0A087B3B8"/>
<evidence type="ECO:0000313" key="3">
    <source>
        <dbReference type="Proteomes" id="UP000029067"/>
    </source>
</evidence>
<sequence length="107" mass="11585">MKKRIRAVLAAVVAGGLLGACVPTASAGELTLWENDNYTGYRIVFPYCNADFQDNIYDSGTQNLVSYVTIWNNTVIAGDRAIAKIKYNQGVSVFSARNAADHATCYG</sequence>
<protein>
    <recommendedName>
        <fullName evidence="4">Lipoprotein</fullName>
    </recommendedName>
</protein>
<dbReference type="PROSITE" id="PS51257">
    <property type="entry name" value="PROKAR_LIPOPROTEIN"/>
    <property type="match status" value="1"/>
</dbReference>
<proteinExistence type="predicted"/>
<accession>A0A087B3B8</accession>
<evidence type="ECO:0000256" key="1">
    <source>
        <dbReference type="SAM" id="SignalP"/>
    </source>
</evidence>